<reference evidence="14 15" key="1">
    <citation type="journal article" date="2013" name="Curr. Biol.">
        <title>The Genome of the Foraminiferan Reticulomyxa filosa.</title>
        <authorList>
            <person name="Glockner G."/>
            <person name="Hulsmann N."/>
            <person name="Schleicher M."/>
            <person name="Noegel A.A."/>
            <person name="Eichinger L."/>
            <person name="Gallinger C."/>
            <person name="Pawlowski J."/>
            <person name="Sierra R."/>
            <person name="Euteneuer U."/>
            <person name="Pillet L."/>
            <person name="Moustafa A."/>
            <person name="Platzer M."/>
            <person name="Groth M."/>
            <person name="Szafranski K."/>
            <person name="Schliwa M."/>
        </authorList>
    </citation>
    <scope>NUCLEOTIDE SEQUENCE [LARGE SCALE GENOMIC DNA]</scope>
</reference>
<evidence type="ECO:0000256" key="4">
    <source>
        <dbReference type="ARBA" id="ARBA00022723"/>
    </source>
</evidence>
<keyword evidence="12" id="KW-0812">Transmembrane</keyword>
<dbReference type="Pfam" id="PF03129">
    <property type="entry name" value="HGTP_anticodon"/>
    <property type="match status" value="1"/>
</dbReference>
<proteinExistence type="inferred from homology"/>
<dbReference type="PANTHER" id="PTHR11451">
    <property type="entry name" value="THREONINE-TRNA LIGASE"/>
    <property type="match status" value="1"/>
</dbReference>
<keyword evidence="9 14" id="KW-0030">Aminoacyl-tRNA synthetase</keyword>
<dbReference type="InterPro" id="IPR002320">
    <property type="entry name" value="Thr-tRNA-ligase_IIa"/>
</dbReference>
<dbReference type="InterPro" id="IPR033728">
    <property type="entry name" value="ThrRS_core"/>
</dbReference>
<dbReference type="FunFam" id="3.30.930.10:FF:000002">
    <property type="entry name" value="Threonine--tRNA ligase"/>
    <property type="match status" value="1"/>
</dbReference>
<dbReference type="GO" id="GO:0006435">
    <property type="term" value="P:threonyl-tRNA aminoacylation"/>
    <property type="evidence" value="ECO:0007669"/>
    <property type="project" value="InterPro"/>
</dbReference>
<evidence type="ECO:0000256" key="7">
    <source>
        <dbReference type="ARBA" id="ARBA00022840"/>
    </source>
</evidence>
<evidence type="ECO:0000256" key="5">
    <source>
        <dbReference type="ARBA" id="ARBA00022741"/>
    </source>
</evidence>
<dbReference type="PANTHER" id="PTHR11451:SF46">
    <property type="entry name" value="THREONINE--TRNA LIGASE"/>
    <property type="match status" value="1"/>
</dbReference>
<accession>X6NQA9</accession>
<feature type="transmembrane region" description="Helical" evidence="12">
    <location>
        <begin position="70"/>
        <end position="89"/>
    </location>
</feature>
<name>X6NQA9_RETFI</name>
<protein>
    <recommendedName>
        <fullName evidence="2">threonine--tRNA ligase</fullName>
        <ecNumber evidence="2">6.1.1.3</ecNumber>
    </recommendedName>
    <alternativeName>
        <fullName evidence="10">Threonyl-tRNA synthetase</fullName>
    </alternativeName>
</protein>
<organism evidence="14 15">
    <name type="scientific">Reticulomyxa filosa</name>
    <dbReference type="NCBI Taxonomy" id="46433"/>
    <lineage>
        <taxon>Eukaryota</taxon>
        <taxon>Sar</taxon>
        <taxon>Rhizaria</taxon>
        <taxon>Retaria</taxon>
        <taxon>Foraminifera</taxon>
        <taxon>Monothalamids</taxon>
        <taxon>Reticulomyxidae</taxon>
        <taxon>Reticulomyxa</taxon>
    </lineage>
</organism>
<gene>
    <name evidence="14" type="ORF">RFI_08920</name>
</gene>
<evidence type="ECO:0000256" key="12">
    <source>
        <dbReference type="SAM" id="Phobius"/>
    </source>
</evidence>
<dbReference type="EC" id="6.1.1.3" evidence="2"/>
<keyword evidence="12" id="KW-1133">Transmembrane helix</keyword>
<keyword evidence="12" id="KW-0472">Membrane</keyword>
<dbReference type="InterPro" id="IPR036621">
    <property type="entry name" value="Anticodon-bd_dom_sf"/>
</dbReference>
<dbReference type="Pfam" id="PF00587">
    <property type="entry name" value="tRNA-synt_2b"/>
    <property type="match status" value="2"/>
</dbReference>
<evidence type="ECO:0000313" key="14">
    <source>
        <dbReference type="EMBL" id="ETO28211.1"/>
    </source>
</evidence>
<keyword evidence="4" id="KW-0479">Metal-binding</keyword>
<dbReference type="GO" id="GO:0005524">
    <property type="term" value="F:ATP binding"/>
    <property type="evidence" value="ECO:0007669"/>
    <property type="project" value="UniProtKB-KW"/>
</dbReference>
<dbReference type="Proteomes" id="UP000023152">
    <property type="component" value="Unassembled WGS sequence"/>
</dbReference>
<evidence type="ECO:0000256" key="8">
    <source>
        <dbReference type="ARBA" id="ARBA00022917"/>
    </source>
</evidence>
<dbReference type="SUPFAM" id="SSF52954">
    <property type="entry name" value="Class II aaRS ABD-related"/>
    <property type="match status" value="1"/>
</dbReference>
<keyword evidence="7" id="KW-0067">ATP-binding</keyword>
<dbReference type="GO" id="GO:0005739">
    <property type="term" value="C:mitochondrion"/>
    <property type="evidence" value="ECO:0007669"/>
    <property type="project" value="TreeGrafter"/>
</dbReference>
<dbReference type="Gene3D" id="3.30.930.10">
    <property type="entry name" value="Bira Bifunctional Protein, Domain 2"/>
    <property type="match status" value="2"/>
</dbReference>
<dbReference type="OrthoDB" id="5423599at2759"/>
<dbReference type="InterPro" id="IPR006195">
    <property type="entry name" value="aa-tRNA-synth_II"/>
</dbReference>
<dbReference type="PRINTS" id="PR01047">
    <property type="entry name" value="TRNASYNTHTHR"/>
</dbReference>
<dbReference type="InterPro" id="IPR002314">
    <property type="entry name" value="aa-tRNA-synt_IIb"/>
</dbReference>
<keyword evidence="5" id="KW-0547">Nucleotide-binding</keyword>
<dbReference type="InterPro" id="IPR047246">
    <property type="entry name" value="ThrRS_anticodon"/>
</dbReference>
<evidence type="ECO:0000256" key="10">
    <source>
        <dbReference type="ARBA" id="ARBA00031900"/>
    </source>
</evidence>
<dbReference type="EMBL" id="ASPP01006798">
    <property type="protein sequence ID" value="ETO28211.1"/>
    <property type="molecule type" value="Genomic_DNA"/>
</dbReference>
<dbReference type="PROSITE" id="PS50862">
    <property type="entry name" value="AA_TRNA_LIGASE_II"/>
    <property type="match status" value="1"/>
</dbReference>
<evidence type="ECO:0000256" key="1">
    <source>
        <dbReference type="ARBA" id="ARBA00008226"/>
    </source>
</evidence>
<keyword evidence="8" id="KW-0648">Protein biosynthesis</keyword>
<comment type="similarity">
    <text evidence="1">Belongs to the class-II aminoacyl-tRNA synthetase family.</text>
</comment>
<dbReference type="AlphaFoldDB" id="X6NQA9"/>
<dbReference type="OMA" id="HRYEYSG"/>
<dbReference type="InterPro" id="IPR045864">
    <property type="entry name" value="aa-tRNA-synth_II/BPL/LPL"/>
</dbReference>
<evidence type="ECO:0000259" key="13">
    <source>
        <dbReference type="PROSITE" id="PS50862"/>
    </source>
</evidence>
<sequence>MFNFKLWETSGHAQNYAENMFLFDIEKQTFGLKPMNCPGHCLIFKNQLKSYRDLPVRYAGISYTHKYKYIYIYTYIYIYVYMYIYFGVLHRNELSGSLTGLTRLRKFQQDDAHIFCRRDQIETEVHECLRFLDHVYSKFGFSFELSLSTRPTEKFLGDVHIWDEAEQMLTKALNDFVQTHPSIRSWKISPGEGAFYGPKVDVNVLDSLSRQHQCATIQLDFQLPIRFDLQFKTESGESDRPVMIHRAIYGSFERFIAILCEHFGGKWPFWLSPRQICVVPVSSEFNDYAHKVKETIHKAGYWIDVDDSKNRLSKKIRNAQTDQYNFILVVGRNGIFFFSTPPPPPPSLLCTTFVVFGMSHVCFVLFCTLEQEANTVNVRRRDNTEHGTKSVDELLQWFKELTDNFQ</sequence>
<evidence type="ECO:0000256" key="9">
    <source>
        <dbReference type="ARBA" id="ARBA00023146"/>
    </source>
</evidence>
<dbReference type="CDD" id="cd00771">
    <property type="entry name" value="ThrRS_core"/>
    <property type="match status" value="1"/>
</dbReference>
<comment type="caution">
    <text evidence="14">The sequence shown here is derived from an EMBL/GenBank/DDBJ whole genome shotgun (WGS) entry which is preliminary data.</text>
</comment>
<dbReference type="GO" id="GO:0004829">
    <property type="term" value="F:threonine-tRNA ligase activity"/>
    <property type="evidence" value="ECO:0007669"/>
    <property type="project" value="UniProtKB-EC"/>
</dbReference>
<evidence type="ECO:0000313" key="15">
    <source>
        <dbReference type="Proteomes" id="UP000023152"/>
    </source>
</evidence>
<feature type="domain" description="Aminoacyl-transfer RNA synthetases class-II family profile" evidence="13">
    <location>
        <begin position="1"/>
        <end position="268"/>
    </location>
</feature>
<dbReference type="GO" id="GO:0046872">
    <property type="term" value="F:metal ion binding"/>
    <property type="evidence" value="ECO:0007669"/>
    <property type="project" value="UniProtKB-KW"/>
</dbReference>
<dbReference type="SUPFAM" id="SSF55681">
    <property type="entry name" value="Class II aaRS and biotin synthetases"/>
    <property type="match status" value="2"/>
</dbReference>
<dbReference type="InterPro" id="IPR004154">
    <property type="entry name" value="Anticodon-bd"/>
</dbReference>
<dbReference type="Gene3D" id="3.40.50.800">
    <property type="entry name" value="Anticodon-binding domain"/>
    <property type="match status" value="1"/>
</dbReference>
<keyword evidence="15" id="KW-1185">Reference proteome</keyword>
<keyword evidence="6" id="KW-0862">Zinc</keyword>
<evidence type="ECO:0000256" key="11">
    <source>
        <dbReference type="ARBA" id="ARBA00049515"/>
    </source>
</evidence>
<evidence type="ECO:0000256" key="3">
    <source>
        <dbReference type="ARBA" id="ARBA00022598"/>
    </source>
</evidence>
<comment type="catalytic activity">
    <reaction evidence="11">
        <text>tRNA(Thr) + L-threonine + ATP = L-threonyl-tRNA(Thr) + AMP + diphosphate + H(+)</text>
        <dbReference type="Rhea" id="RHEA:24624"/>
        <dbReference type="Rhea" id="RHEA-COMP:9670"/>
        <dbReference type="Rhea" id="RHEA-COMP:9704"/>
        <dbReference type="ChEBI" id="CHEBI:15378"/>
        <dbReference type="ChEBI" id="CHEBI:30616"/>
        <dbReference type="ChEBI" id="CHEBI:33019"/>
        <dbReference type="ChEBI" id="CHEBI:57926"/>
        <dbReference type="ChEBI" id="CHEBI:78442"/>
        <dbReference type="ChEBI" id="CHEBI:78534"/>
        <dbReference type="ChEBI" id="CHEBI:456215"/>
        <dbReference type="EC" id="6.1.1.3"/>
    </reaction>
</comment>
<keyword evidence="3" id="KW-0436">Ligase</keyword>
<dbReference type="CDD" id="cd00860">
    <property type="entry name" value="ThrRS_anticodon"/>
    <property type="match status" value="1"/>
</dbReference>
<evidence type="ECO:0000256" key="2">
    <source>
        <dbReference type="ARBA" id="ARBA00013163"/>
    </source>
</evidence>
<evidence type="ECO:0000256" key="6">
    <source>
        <dbReference type="ARBA" id="ARBA00022833"/>
    </source>
</evidence>